<dbReference type="InterPro" id="IPR036291">
    <property type="entry name" value="NAD(P)-bd_dom_sf"/>
</dbReference>
<accession>A0A935PV20</accession>
<dbReference type="PANTHER" id="PTHR43245">
    <property type="entry name" value="BIFUNCTIONAL POLYMYXIN RESISTANCE PROTEIN ARNA"/>
    <property type="match status" value="1"/>
</dbReference>
<evidence type="ECO:0000313" key="2">
    <source>
        <dbReference type="EMBL" id="MBK7673844.1"/>
    </source>
</evidence>
<dbReference type="Gene3D" id="3.40.50.720">
    <property type="entry name" value="NAD(P)-binding Rossmann-like Domain"/>
    <property type="match status" value="1"/>
</dbReference>
<dbReference type="PANTHER" id="PTHR43245:SF13">
    <property type="entry name" value="UDP-D-APIOSE_UDP-D-XYLOSE SYNTHASE 2"/>
    <property type="match status" value="1"/>
</dbReference>
<reference evidence="2 3" key="1">
    <citation type="submission" date="2020-10" db="EMBL/GenBank/DDBJ databases">
        <title>Connecting structure to function with the recovery of over 1000 high-quality activated sludge metagenome-assembled genomes encoding full-length rRNA genes using long-read sequencing.</title>
        <authorList>
            <person name="Singleton C.M."/>
            <person name="Petriglieri F."/>
            <person name="Kristensen J.M."/>
            <person name="Kirkegaard R.H."/>
            <person name="Michaelsen T.Y."/>
            <person name="Andersen M.H."/>
            <person name="Karst S.M."/>
            <person name="Dueholm M.S."/>
            <person name="Nielsen P.H."/>
            <person name="Albertsen M."/>
        </authorList>
    </citation>
    <scope>NUCLEOTIDE SEQUENCE [LARGE SCALE GENOMIC DNA]</scope>
    <source>
        <strain evidence="2">EsbW_18-Q3-R4-48_BATAC.285</strain>
    </source>
</reference>
<dbReference type="EMBL" id="JADJMH010000001">
    <property type="protein sequence ID" value="MBK7673844.1"/>
    <property type="molecule type" value="Genomic_DNA"/>
</dbReference>
<dbReference type="Proteomes" id="UP000697998">
    <property type="component" value="Unassembled WGS sequence"/>
</dbReference>
<sequence length="345" mass="38000">MAALGQRLQVQPVRWLVTGSAGFIGSHLVETLLRLGQTVVGLDNFATGHRRNLDEVRSLVAPEQWLRHSFIEADIRDPDACREACHGVDFVLHQAALGSVPRSLANPQATNAANVDGFLNMLVAARDAGVKRFVYAASSSTYGDHEALPKVEDRIGRPLSPYAVTKLVNELYAEVFARCYAFPSIGLRYFNVFGARQDPEGAYAAVIPRWTRAMLLGGQVTINGDGETSRDFCFVDNAVQANLLAATTDDPAAVNQVYNVAVDDRTSLNRLFEILRDALAECRPEVRNLRPTYGDFRPGDVRHSQADIAKARRLLHYAPSHRLEEGVRASMAWYVSRFSVADGVC</sequence>
<name>A0A935PV20_9PROT</name>
<dbReference type="Gene3D" id="3.90.25.10">
    <property type="entry name" value="UDP-galactose 4-epimerase, domain 1"/>
    <property type="match status" value="1"/>
</dbReference>
<dbReference type="CDD" id="cd05256">
    <property type="entry name" value="UDP_AE_SDR_e"/>
    <property type="match status" value="1"/>
</dbReference>
<dbReference type="Pfam" id="PF01370">
    <property type="entry name" value="Epimerase"/>
    <property type="match status" value="1"/>
</dbReference>
<protein>
    <submittedName>
        <fullName evidence="2">Vi polysaccharide biosynthesis UDP-N-acetylglucosaminuronic acid C-4 epimerase TviC</fullName>
    </submittedName>
</protein>
<evidence type="ECO:0000259" key="1">
    <source>
        <dbReference type="Pfam" id="PF01370"/>
    </source>
</evidence>
<gene>
    <name evidence="2" type="primary">tviC</name>
    <name evidence="2" type="ORF">IPJ27_03270</name>
</gene>
<dbReference type="InterPro" id="IPR050177">
    <property type="entry name" value="Lipid_A_modif_metabolic_enz"/>
</dbReference>
<dbReference type="AlphaFoldDB" id="A0A935PV20"/>
<dbReference type="InterPro" id="IPR001509">
    <property type="entry name" value="Epimerase_deHydtase"/>
</dbReference>
<comment type="caution">
    <text evidence="2">The sequence shown here is derived from an EMBL/GenBank/DDBJ whole genome shotgun (WGS) entry which is preliminary data.</text>
</comment>
<evidence type="ECO:0000313" key="3">
    <source>
        <dbReference type="Proteomes" id="UP000697998"/>
    </source>
</evidence>
<feature type="domain" description="NAD-dependent epimerase/dehydratase" evidence="1">
    <location>
        <begin position="15"/>
        <end position="261"/>
    </location>
</feature>
<proteinExistence type="predicted"/>
<dbReference type="SUPFAM" id="SSF51735">
    <property type="entry name" value="NAD(P)-binding Rossmann-fold domains"/>
    <property type="match status" value="1"/>
</dbReference>
<organism evidence="2 3">
    <name type="scientific">Candidatus Accumulibacter proximus</name>
    <dbReference type="NCBI Taxonomy" id="2954385"/>
    <lineage>
        <taxon>Bacteria</taxon>
        <taxon>Pseudomonadati</taxon>
        <taxon>Pseudomonadota</taxon>
        <taxon>Betaproteobacteria</taxon>
        <taxon>Candidatus Accumulibacter</taxon>
    </lineage>
</organism>